<dbReference type="Pfam" id="PF01408">
    <property type="entry name" value="GFO_IDH_MocA"/>
    <property type="match status" value="1"/>
</dbReference>
<dbReference type="InterPro" id="IPR036291">
    <property type="entry name" value="NAD(P)-bd_dom_sf"/>
</dbReference>
<dbReference type="PANTHER" id="PTHR43249">
    <property type="entry name" value="UDP-N-ACETYL-2-AMINO-2-DEOXY-D-GLUCURONATE OXIDASE"/>
    <property type="match status" value="1"/>
</dbReference>
<evidence type="ECO:0000259" key="1">
    <source>
        <dbReference type="Pfam" id="PF01408"/>
    </source>
</evidence>
<feature type="domain" description="Gfo/Idh/MocA-like oxidoreductase N-terminal" evidence="1">
    <location>
        <begin position="7"/>
        <end position="128"/>
    </location>
</feature>
<dbReference type="AlphaFoldDB" id="A0A7J3JR53"/>
<evidence type="ECO:0000313" key="3">
    <source>
        <dbReference type="EMBL" id="HGN36918.1"/>
    </source>
</evidence>
<gene>
    <name evidence="3" type="ORF">ENT87_05160</name>
    <name evidence="4" type="ORF">ENU30_06365</name>
</gene>
<evidence type="ECO:0000313" key="4">
    <source>
        <dbReference type="EMBL" id="HGQ18578.1"/>
    </source>
</evidence>
<dbReference type="GO" id="GO:0000166">
    <property type="term" value="F:nucleotide binding"/>
    <property type="evidence" value="ECO:0007669"/>
    <property type="project" value="InterPro"/>
</dbReference>
<protein>
    <submittedName>
        <fullName evidence="4">Gfo/Idh/MocA family oxidoreductase</fullName>
    </submittedName>
</protein>
<reference evidence="4" key="1">
    <citation type="journal article" date="2020" name="mSystems">
        <title>Genome- and Community-Level Interaction Insights into Carbon Utilization and Element Cycling Functions of Hydrothermarchaeota in Hydrothermal Sediment.</title>
        <authorList>
            <person name="Zhou Z."/>
            <person name="Liu Y."/>
            <person name="Xu W."/>
            <person name="Pan J."/>
            <person name="Luo Z.H."/>
            <person name="Li M."/>
        </authorList>
    </citation>
    <scope>NUCLEOTIDE SEQUENCE [LARGE SCALE GENOMIC DNA]</scope>
    <source>
        <strain evidence="3">SpSt-618</strain>
        <strain evidence="4">SpSt-657</strain>
    </source>
</reference>
<dbReference type="EMBL" id="DTAI01000146">
    <property type="protein sequence ID" value="HGN36918.1"/>
    <property type="molecule type" value="Genomic_DNA"/>
</dbReference>
<dbReference type="InterPro" id="IPR055170">
    <property type="entry name" value="GFO_IDH_MocA-like_dom"/>
</dbReference>
<organism evidence="4">
    <name type="scientific">Ignisphaera aggregans</name>
    <dbReference type="NCBI Taxonomy" id="334771"/>
    <lineage>
        <taxon>Archaea</taxon>
        <taxon>Thermoproteota</taxon>
        <taxon>Thermoprotei</taxon>
        <taxon>Desulfurococcales</taxon>
        <taxon>Desulfurococcaceae</taxon>
        <taxon>Ignisphaera</taxon>
    </lineage>
</organism>
<feature type="domain" description="GFO/IDH/MocA-like oxidoreductase" evidence="2">
    <location>
        <begin position="137"/>
        <end position="276"/>
    </location>
</feature>
<dbReference type="SUPFAM" id="SSF55347">
    <property type="entry name" value="Glyceraldehyde-3-phosphate dehydrogenase-like, C-terminal domain"/>
    <property type="match status" value="1"/>
</dbReference>
<dbReference type="SUPFAM" id="SSF51735">
    <property type="entry name" value="NAD(P)-binding Rossmann-fold domains"/>
    <property type="match status" value="1"/>
</dbReference>
<dbReference type="Gene3D" id="3.40.50.720">
    <property type="entry name" value="NAD(P)-binding Rossmann-like Domain"/>
    <property type="match status" value="1"/>
</dbReference>
<dbReference type="EMBL" id="DTBZ01000119">
    <property type="protein sequence ID" value="HGQ18578.1"/>
    <property type="molecule type" value="Genomic_DNA"/>
</dbReference>
<accession>A0A7J3JR53</accession>
<proteinExistence type="predicted"/>
<dbReference type="InterPro" id="IPR000683">
    <property type="entry name" value="Gfo/Idh/MocA-like_OxRdtase_N"/>
</dbReference>
<dbReference type="Pfam" id="PF22725">
    <property type="entry name" value="GFO_IDH_MocA_C3"/>
    <property type="match status" value="1"/>
</dbReference>
<dbReference type="PANTHER" id="PTHR43249:SF1">
    <property type="entry name" value="D-GLUCOSIDE 3-DEHYDROGENASE"/>
    <property type="match status" value="1"/>
</dbReference>
<dbReference type="Gene3D" id="3.30.360.10">
    <property type="entry name" value="Dihydrodipicolinate Reductase, domain 2"/>
    <property type="match status" value="1"/>
</dbReference>
<sequence>MTRIERVKIGFVGAGGIAEAHAKYYRQNPYVDLVAVADIDVERARRFAKIYGIPEENVFRGYEDMFDRIPMDGVSICTPHKYHAAPTVYALKKGIHVLVEKPMAISATEALEMLRAAIQYKRILMVGFQNRFSCEIMAARRFVASGLLGGFYYGETVEGRERRRAIPPRLTFIDRELSGGGVLLDLGCYAIDNAMYILGYPEVVRVSGHIYATLGKDEEAATVVGSWGSWDVSRFNVEDFAIGKIVLKNNAVLWLKVTWAMHNDDLGRPFFLGLKGGIKLYPLEIFRDENGYMTTSRVVLPQKDVWSDKIGKFVEAVMKGLDSPIDPRESVYEMLILDALYQSASRGGEDIEIYIPDEVRSIVNNSVLHGLERA</sequence>
<comment type="caution">
    <text evidence="4">The sequence shown here is derived from an EMBL/GenBank/DDBJ whole genome shotgun (WGS) entry which is preliminary data.</text>
</comment>
<evidence type="ECO:0000259" key="2">
    <source>
        <dbReference type="Pfam" id="PF22725"/>
    </source>
</evidence>
<dbReference type="InterPro" id="IPR052515">
    <property type="entry name" value="Gfo/Idh/MocA_Oxidoreductase"/>
</dbReference>
<name>A0A7J3JR53_9CREN</name>